<comment type="similarity">
    <text evidence="1 10">Belongs to the beta-class carbonic anhydrase family.</text>
</comment>
<name>F0WR55_9STRA</name>
<dbReference type="Gene3D" id="3.40.1050.10">
    <property type="entry name" value="Carbonic anhydrase"/>
    <property type="match status" value="1"/>
</dbReference>
<evidence type="ECO:0000256" key="5">
    <source>
        <dbReference type="ARBA" id="ARBA00022833"/>
    </source>
</evidence>
<dbReference type="Pfam" id="PF00484">
    <property type="entry name" value="Pro_CA"/>
    <property type="match status" value="1"/>
</dbReference>
<dbReference type="InterPro" id="IPR001765">
    <property type="entry name" value="Carbonic_anhydrase"/>
</dbReference>
<keyword evidence="6 10" id="KW-0456">Lyase</keyword>
<comment type="function">
    <text evidence="10">Reversible hydration of carbon dioxide.</text>
</comment>
<dbReference type="EMBL" id="FR824253">
    <property type="protein sequence ID" value="CCA23815.1"/>
    <property type="molecule type" value="Genomic_DNA"/>
</dbReference>
<accession>F0WR55</accession>
<reference evidence="11" key="1">
    <citation type="journal article" date="2011" name="PLoS Biol.">
        <title>Gene gain and loss during evolution of obligate parasitism in the white rust pathogen of Arabidopsis thaliana.</title>
        <authorList>
            <person name="Kemen E."/>
            <person name="Gardiner A."/>
            <person name="Schultz-Larsen T."/>
            <person name="Kemen A.C."/>
            <person name="Balmuth A.L."/>
            <person name="Robert-Seilaniantz A."/>
            <person name="Bailey K."/>
            <person name="Holub E."/>
            <person name="Studholme D.J."/>
            <person name="Maclean D."/>
            <person name="Jones J.D."/>
        </authorList>
    </citation>
    <scope>NUCLEOTIDE SEQUENCE</scope>
</reference>
<dbReference type="InterPro" id="IPR036874">
    <property type="entry name" value="Carbonic_anhydrase_sf"/>
</dbReference>
<evidence type="ECO:0000256" key="10">
    <source>
        <dbReference type="RuleBase" id="RU003956"/>
    </source>
</evidence>
<evidence type="ECO:0000256" key="9">
    <source>
        <dbReference type="PIRSR" id="PIRSR601765-1"/>
    </source>
</evidence>
<evidence type="ECO:0000256" key="2">
    <source>
        <dbReference type="ARBA" id="ARBA00012925"/>
    </source>
</evidence>
<dbReference type="InterPro" id="IPR015892">
    <property type="entry name" value="Carbonic_anhydrase_CS"/>
</dbReference>
<gene>
    <name evidence="11" type="primary">AlNc14C208G8863</name>
    <name evidence="11" type="ORF">ALNC14_099590</name>
</gene>
<evidence type="ECO:0000256" key="7">
    <source>
        <dbReference type="ARBA" id="ARBA00031969"/>
    </source>
</evidence>
<keyword evidence="4 9" id="KW-0479">Metal-binding</keyword>
<dbReference type="GO" id="GO:0008270">
    <property type="term" value="F:zinc ion binding"/>
    <property type="evidence" value="ECO:0007669"/>
    <property type="project" value="UniProtKB-UniRule"/>
</dbReference>
<dbReference type="HOGENOM" id="CLU_053879_2_0_1"/>
<feature type="binding site" evidence="9">
    <location>
        <position position="71"/>
    </location>
    <ligand>
        <name>Zn(2+)</name>
        <dbReference type="ChEBI" id="CHEBI:29105"/>
    </ligand>
</feature>
<dbReference type="SMART" id="SM00947">
    <property type="entry name" value="Pro_CA"/>
    <property type="match status" value="1"/>
</dbReference>
<dbReference type="AlphaFoldDB" id="F0WR55"/>
<dbReference type="CDD" id="cd00883">
    <property type="entry name" value="beta_CA_cladeA"/>
    <property type="match status" value="1"/>
</dbReference>
<keyword evidence="5 9" id="KW-0862">Zinc</keyword>
<comment type="catalytic activity">
    <reaction evidence="8 10">
        <text>hydrogencarbonate + H(+) = CO2 + H2O</text>
        <dbReference type="Rhea" id="RHEA:10748"/>
        <dbReference type="ChEBI" id="CHEBI:15377"/>
        <dbReference type="ChEBI" id="CHEBI:15378"/>
        <dbReference type="ChEBI" id="CHEBI:16526"/>
        <dbReference type="ChEBI" id="CHEBI:17544"/>
        <dbReference type="EC" id="4.2.1.1"/>
    </reaction>
</comment>
<sequence>MRPYSMTLFRATKRYTAFARCYSLWGDRSSLERLFENNAKWREGKKVLDPDYFDKISKGQHPQYLWIGCSDSRVPAEEITGLAPGEMFVHRNVANMVVANDLSSLAVVQFAVEHLKVKDIIVCGHYGCGGVRAAMENKHMGLLDNWLRNIRDVCRIHLEEVEAIEDSDKRLDRMVELNTIEQCINMFKIGLVQRHQAKYGFPRIHGLVYNIKDGQLKELDVNFKSYIKRYGSVFKLHSFTDKDPSGLHRGQLQSNFIKDFASSYEVDGQVKAKLLRRTMLQEPILFSTNEIEGAISSCITGKCNDASMVPIQKINEYFERQT</sequence>
<evidence type="ECO:0000256" key="6">
    <source>
        <dbReference type="ARBA" id="ARBA00023239"/>
    </source>
</evidence>
<dbReference type="FunFam" id="3.40.1050.10:FF:000001">
    <property type="entry name" value="Carbonic anhydrase"/>
    <property type="match status" value="1"/>
</dbReference>
<dbReference type="EC" id="4.2.1.1" evidence="2 10"/>
<dbReference type="PROSITE" id="PS00705">
    <property type="entry name" value="PROK_CO2_ANHYDRASE_2"/>
    <property type="match status" value="1"/>
</dbReference>
<evidence type="ECO:0000256" key="4">
    <source>
        <dbReference type="ARBA" id="ARBA00022723"/>
    </source>
</evidence>
<evidence type="ECO:0000256" key="1">
    <source>
        <dbReference type="ARBA" id="ARBA00006217"/>
    </source>
</evidence>
<dbReference type="SUPFAM" id="SSF53056">
    <property type="entry name" value="beta-carbonic anhydrase, cab"/>
    <property type="match status" value="1"/>
</dbReference>
<evidence type="ECO:0000256" key="3">
    <source>
        <dbReference type="ARBA" id="ARBA00014628"/>
    </source>
</evidence>
<evidence type="ECO:0000256" key="8">
    <source>
        <dbReference type="ARBA" id="ARBA00048348"/>
    </source>
</evidence>
<comment type="cofactor">
    <cofactor evidence="9">
        <name>Zn(2+)</name>
        <dbReference type="ChEBI" id="CHEBI:29105"/>
    </cofactor>
    <text evidence="9">Binds 1 zinc ion per subunit.</text>
</comment>
<dbReference type="PANTHER" id="PTHR11002:SF76">
    <property type="entry name" value="CARBONIC ANHYDRASE"/>
    <property type="match status" value="1"/>
</dbReference>
<dbReference type="GO" id="GO:0015976">
    <property type="term" value="P:carbon utilization"/>
    <property type="evidence" value="ECO:0007669"/>
    <property type="project" value="InterPro"/>
</dbReference>
<feature type="binding site" evidence="9">
    <location>
        <position position="69"/>
    </location>
    <ligand>
        <name>Zn(2+)</name>
        <dbReference type="ChEBI" id="CHEBI:29105"/>
    </ligand>
</feature>
<feature type="binding site" evidence="9">
    <location>
        <position position="128"/>
    </location>
    <ligand>
        <name>Zn(2+)</name>
        <dbReference type="ChEBI" id="CHEBI:29105"/>
    </ligand>
</feature>
<reference evidence="11" key="2">
    <citation type="submission" date="2011-02" db="EMBL/GenBank/DDBJ databases">
        <authorList>
            <person name="MacLean D."/>
        </authorList>
    </citation>
    <scope>NUCLEOTIDE SEQUENCE</scope>
</reference>
<proteinExistence type="inferred from homology"/>
<dbReference type="PROSITE" id="PS00704">
    <property type="entry name" value="PROK_CO2_ANHYDRASE_1"/>
    <property type="match status" value="1"/>
</dbReference>
<protein>
    <recommendedName>
        <fullName evidence="3 10">Carbonic anhydrase</fullName>
        <ecNumber evidence="2 10">4.2.1.1</ecNumber>
    </recommendedName>
    <alternativeName>
        <fullName evidence="7 10">Carbonate dehydratase</fullName>
    </alternativeName>
</protein>
<organism evidence="11">
    <name type="scientific">Albugo laibachii Nc14</name>
    <dbReference type="NCBI Taxonomy" id="890382"/>
    <lineage>
        <taxon>Eukaryota</taxon>
        <taxon>Sar</taxon>
        <taxon>Stramenopiles</taxon>
        <taxon>Oomycota</taxon>
        <taxon>Peronosporomycetes</taxon>
        <taxon>Albuginales</taxon>
        <taxon>Albuginaceae</taxon>
        <taxon>Albugo</taxon>
    </lineage>
</organism>
<dbReference type="PANTHER" id="PTHR11002">
    <property type="entry name" value="CARBONIC ANHYDRASE"/>
    <property type="match status" value="1"/>
</dbReference>
<dbReference type="GO" id="GO:0004089">
    <property type="term" value="F:carbonate dehydratase activity"/>
    <property type="evidence" value="ECO:0007669"/>
    <property type="project" value="UniProtKB-UniRule"/>
</dbReference>
<feature type="binding site" evidence="9">
    <location>
        <position position="125"/>
    </location>
    <ligand>
        <name>Zn(2+)</name>
        <dbReference type="ChEBI" id="CHEBI:29105"/>
    </ligand>
</feature>
<evidence type="ECO:0000313" key="11">
    <source>
        <dbReference type="EMBL" id="CCA23815.1"/>
    </source>
</evidence>